<name>A0A0F9WF57_9ZZZZ</name>
<dbReference type="Gene3D" id="3.30.360.10">
    <property type="entry name" value="Dihydrodipicolinate Reductase, domain 2"/>
    <property type="match status" value="1"/>
</dbReference>
<dbReference type="SUPFAM" id="SSF51735">
    <property type="entry name" value="NAD(P)-binding Rossmann-fold domains"/>
    <property type="match status" value="1"/>
</dbReference>
<evidence type="ECO:0000259" key="1">
    <source>
        <dbReference type="Pfam" id="PF01408"/>
    </source>
</evidence>
<dbReference type="InterPro" id="IPR055170">
    <property type="entry name" value="GFO_IDH_MocA-like_dom"/>
</dbReference>
<dbReference type="InterPro" id="IPR000683">
    <property type="entry name" value="Gfo/Idh/MocA-like_OxRdtase_N"/>
</dbReference>
<organism evidence="3">
    <name type="scientific">marine sediment metagenome</name>
    <dbReference type="NCBI Taxonomy" id="412755"/>
    <lineage>
        <taxon>unclassified sequences</taxon>
        <taxon>metagenomes</taxon>
        <taxon>ecological metagenomes</taxon>
    </lineage>
</organism>
<protein>
    <recommendedName>
        <fullName evidence="4">Gfo/Idh/MocA-like oxidoreductase N-terminal domain-containing protein</fullName>
    </recommendedName>
</protein>
<feature type="domain" description="Gfo/Idh/MocA-like oxidoreductase N-terminal" evidence="1">
    <location>
        <begin position="4"/>
        <end position="122"/>
    </location>
</feature>
<dbReference type="Pfam" id="PF01408">
    <property type="entry name" value="GFO_IDH_MocA"/>
    <property type="match status" value="1"/>
</dbReference>
<feature type="domain" description="GFO/IDH/MocA-like oxidoreductase" evidence="2">
    <location>
        <begin position="132"/>
        <end position="256"/>
    </location>
</feature>
<proteinExistence type="predicted"/>
<sequence>MKQVRVAVIGAGIWGAAHIRAYSQHASAELMAICDLDEGRARDAAATWGVANYYTSVDAMLADVELDAVSVATPDGAHAAVAIQCAQAGKHILCEKPLATTIEDCQAMIAAAEAAGVYLMVDWHNRWNPPHHEASKAISAGELGDVRYIYYRLSDTIYVPTTMLPWAGESSVMLFLGSHALDTICWFMQARPCRVTCRRQDGILRAMGIPTADMYLTVVDFDDGAMAVVENSWVLPQSSPALIDHRVEIIGSDGVIYLDPQHCGPIAKYTDKTPAGFPDASLPDMFITPQVHGRQVGFAVESIYHFVECVRDGKRPITSGEDGLLNTRLILAAERSADEGGKPVDID</sequence>
<dbReference type="AlphaFoldDB" id="A0A0F9WF57"/>
<dbReference type="PANTHER" id="PTHR43377:SF1">
    <property type="entry name" value="BILIVERDIN REDUCTASE A"/>
    <property type="match status" value="1"/>
</dbReference>
<dbReference type="Pfam" id="PF22725">
    <property type="entry name" value="GFO_IDH_MocA_C3"/>
    <property type="match status" value="1"/>
</dbReference>
<dbReference type="SUPFAM" id="SSF55347">
    <property type="entry name" value="Glyceraldehyde-3-phosphate dehydrogenase-like, C-terminal domain"/>
    <property type="match status" value="1"/>
</dbReference>
<reference evidence="3" key="1">
    <citation type="journal article" date="2015" name="Nature">
        <title>Complex archaea that bridge the gap between prokaryotes and eukaryotes.</title>
        <authorList>
            <person name="Spang A."/>
            <person name="Saw J.H."/>
            <person name="Jorgensen S.L."/>
            <person name="Zaremba-Niedzwiedzka K."/>
            <person name="Martijn J."/>
            <person name="Lind A.E."/>
            <person name="van Eijk R."/>
            <person name="Schleper C."/>
            <person name="Guy L."/>
            <person name="Ettema T.J."/>
        </authorList>
    </citation>
    <scope>NUCLEOTIDE SEQUENCE</scope>
</reference>
<dbReference type="EMBL" id="LAZR01000003">
    <property type="protein sequence ID" value="KKO11123.1"/>
    <property type="molecule type" value="Genomic_DNA"/>
</dbReference>
<dbReference type="InterPro" id="IPR051450">
    <property type="entry name" value="Gfo/Idh/MocA_Oxidoreductases"/>
</dbReference>
<dbReference type="InterPro" id="IPR036291">
    <property type="entry name" value="NAD(P)-bd_dom_sf"/>
</dbReference>
<evidence type="ECO:0008006" key="4">
    <source>
        <dbReference type="Google" id="ProtNLM"/>
    </source>
</evidence>
<dbReference type="Gene3D" id="3.40.50.720">
    <property type="entry name" value="NAD(P)-binding Rossmann-like Domain"/>
    <property type="match status" value="1"/>
</dbReference>
<gene>
    <name evidence="3" type="ORF">LCGC14_0015990</name>
</gene>
<comment type="caution">
    <text evidence="3">The sequence shown here is derived from an EMBL/GenBank/DDBJ whole genome shotgun (WGS) entry which is preliminary data.</text>
</comment>
<evidence type="ECO:0000259" key="2">
    <source>
        <dbReference type="Pfam" id="PF22725"/>
    </source>
</evidence>
<accession>A0A0F9WF57</accession>
<dbReference type="GO" id="GO:0000166">
    <property type="term" value="F:nucleotide binding"/>
    <property type="evidence" value="ECO:0007669"/>
    <property type="project" value="InterPro"/>
</dbReference>
<evidence type="ECO:0000313" key="3">
    <source>
        <dbReference type="EMBL" id="KKO11123.1"/>
    </source>
</evidence>
<dbReference type="PANTHER" id="PTHR43377">
    <property type="entry name" value="BILIVERDIN REDUCTASE A"/>
    <property type="match status" value="1"/>
</dbReference>